<dbReference type="EMBL" id="CP073721">
    <property type="protein sequence ID" value="UWZ37044.1"/>
    <property type="molecule type" value="Genomic_DNA"/>
</dbReference>
<evidence type="ECO:0000313" key="2">
    <source>
        <dbReference type="Proteomes" id="UP001058271"/>
    </source>
</evidence>
<accession>A0ABY5Z4S5</accession>
<keyword evidence="2" id="KW-1185">Reference proteome</keyword>
<proteinExistence type="predicted"/>
<dbReference type="RefSeq" id="WP_260726390.1">
    <property type="nucleotide sequence ID" value="NZ_BAAABS010000013.1"/>
</dbReference>
<sequence>MYDSFRRDGVWPEFDRVDRQLLRAAKVDVAQVAAQIPPDLMATDGPRGVPPRGHDRMRLTVAGIACCEGGREDLDLFFHALRWMAQHEARHYPEPGKTSVKVTRAMLAKALRIPARDAVRLRRLSVLLRDERWGSVGSWRSTDDQDWSVNVGRDVRYFRRVRSTDDFIAATTAWLEPVTVATPAADLPGAASPQSPAEHGSYVDERVFDLVRQSDGARWDCTKLLALLRELDDNYRAGNAYAAHALLRAVMDHIPPLFGETTFAPVANNHPWGKTDGRYMKRLVHFRDQADDVMHRQISRTPCVLTMEDMPARAAVNRFLLGCVSKLA</sequence>
<protein>
    <submittedName>
        <fullName evidence="1">Uncharacterized protein</fullName>
    </submittedName>
</protein>
<dbReference type="Proteomes" id="UP001058271">
    <property type="component" value="Chromosome"/>
</dbReference>
<organism evidence="1 2">
    <name type="scientific">Dactylosporangium roseum</name>
    <dbReference type="NCBI Taxonomy" id="47989"/>
    <lineage>
        <taxon>Bacteria</taxon>
        <taxon>Bacillati</taxon>
        <taxon>Actinomycetota</taxon>
        <taxon>Actinomycetes</taxon>
        <taxon>Micromonosporales</taxon>
        <taxon>Micromonosporaceae</taxon>
        <taxon>Dactylosporangium</taxon>
    </lineage>
</organism>
<name>A0ABY5Z4S5_9ACTN</name>
<gene>
    <name evidence="1" type="ORF">Drose_01580</name>
</gene>
<reference evidence="1" key="1">
    <citation type="submission" date="2021-04" db="EMBL/GenBank/DDBJ databases">
        <title>Biosynthetic gene clusters of Dactylosporangioum roseum.</title>
        <authorList>
            <person name="Hartkoorn R.C."/>
            <person name="Beaudoing E."/>
            <person name="Hot D."/>
            <person name="Moureu S."/>
        </authorList>
    </citation>
    <scope>NUCLEOTIDE SEQUENCE</scope>
    <source>
        <strain evidence="1">NRRL B-16295</strain>
    </source>
</reference>
<evidence type="ECO:0000313" key="1">
    <source>
        <dbReference type="EMBL" id="UWZ37044.1"/>
    </source>
</evidence>